<keyword evidence="1" id="KW-0812">Transmembrane</keyword>
<keyword evidence="1" id="KW-1133">Transmembrane helix</keyword>
<organism evidence="3 4">
    <name type="scientific">Lactuca sativa</name>
    <name type="common">Garden lettuce</name>
    <dbReference type="NCBI Taxonomy" id="4236"/>
    <lineage>
        <taxon>Eukaryota</taxon>
        <taxon>Viridiplantae</taxon>
        <taxon>Streptophyta</taxon>
        <taxon>Embryophyta</taxon>
        <taxon>Tracheophyta</taxon>
        <taxon>Spermatophyta</taxon>
        <taxon>Magnoliopsida</taxon>
        <taxon>eudicotyledons</taxon>
        <taxon>Gunneridae</taxon>
        <taxon>Pentapetalae</taxon>
        <taxon>asterids</taxon>
        <taxon>campanulids</taxon>
        <taxon>Asterales</taxon>
        <taxon>Asteraceae</taxon>
        <taxon>Cichorioideae</taxon>
        <taxon>Cichorieae</taxon>
        <taxon>Lactucinae</taxon>
        <taxon>Lactuca</taxon>
    </lineage>
</organism>
<keyword evidence="1" id="KW-0472">Membrane</keyword>
<dbReference type="Pfam" id="PF13966">
    <property type="entry name" value="zf-RVT"/>
    <property type="match status" value="1"/>
</dbReference>
<feature type="transmembrane region" description="Helical" evidence="1">
    <location>
        <begin position="212"/>
        <end position="234"/>
    </location>
</feature>
<protein>
    <recommendedName>
        <fullName evidence="2">Reverse transcriptase zinc-binding domain-containing protein</fullName>
    </recommendedName>
</protein>
<comment type="caution">
    <text evidence="3">The sequence shown here is derived from an EMBL/GenBank/DDBJ whole genome shotgun (WGS) entry which is preliminary data.</text>
</comment>
<accession>A0A9R1W882</accession>
<name>A0A9R1W882_LACSA</name>
<sequence>MAGKLERPRFNGQVYEGLIVPIGFRWIEIPFPNQSPAVSHPQHLWSHSGGLPLIPAVSLLSEIGFLLPPNRLVKKSNGDDSLVDQTECLKCALGERSGHTRGVGRKVKNVAPYYGPSTSTNAQNFNAFAQELTQQMSQQFTEQMHQMFLSQNPNAQPPQFQFTFDPSRLQVPYGHDVNEEDEESQGYENEDDEMEEGYRDGWMWSLNVNDGLMVSWLLLYGLSLMLIFWSWILMYISSTRWYGVVSIKVGIFLWKLGLNKLPTRVNLDRRDIDIESLFCLIFNNDMEIINHIFFMCEMPIDLWNCLPTWWELDLLFYCNVRDWTCWLADFIVLRNLLDCVWILWGYSYVDYLVFFLDY</sequence>
<evidence type="ECO:0000256" key="1">
    <source>
        <dbReference type="SAM" id="Phobius"/>
    </source>
</evidence>
<dbReference type="AlphaFoldDB" id="A0A9R1W882"/>
<proteinExistence type="predicted"/>
<reference evidence="3 4" key="1">
    <citation type="journal article" date="2017" name="Nat. Commun.">
        <title>Genome assembly with in vitro proximity ligation data and whole-genome triplication in lettuce.</title>
        <authorList>
            <person name="Reyes-Chin-Wo S."/>
            <person name="Wang Z."/>
            <person name="Yang X."/>
            <person name="Kozik A."/>
            <person name="Arikit S."/>
            <person name="Song C."/>
            <person name="Xia L."/>
            <person name="Froenicke L."/>
            <person name="Lavelle D.O."/>
            <person name="Truco M.J."/>
            <person name="Xia R."/>
            <person name="Zhu S."/>
            <person name="Xu C."/>
            <person name="Xu H."/>
            <person name="Xu X."/>
            <person name="Cox K."/>
            <person name="Korf I."/>
            <person name="Meyers B.C."/>
            <person name="Michelmore R.W."/>
        </authorList>
    </citation>
    <scope>NUCLEOTIDE SEQUENCE [LARGE SCALE GENOMIC DNA]</scope>
    <source>
        <strain evidence="4">cv. Salinas</strain>
        <tissue evidence="3">Seedlings</tissue>
    </source>
</reference>
<feature type="domain" description="Reverse transcriptase zinc-binding" evidence="2">
    <location>
        <begin position="239"/>
        <end position="303"/>
    </location>
</feature>
<gene>
    <name evidence="3" type="ORF">LSAT_V11C300133720</name>
</gene>
<evidence type="ECO:0000259" key="2">
    <source>
        <dbReference type="Pfam" id="PF13966"/>
    </source>
</evidence>
<dbReference type="InterPro" id="IPR026960">
    <property type="entry name" value="RVT-Znf"/>
</dbReference>
<dbReference type="Proteomes" id="UP000235145">
    <property type="component" value="Unassembled WGS sequence"/>
</dbReference>
<dbReference type="EMBL" id="NBSK02000003">
    <property type="protein sequence ID" value="KAJ0218157.1"/>
    <property type="molecule type" value="Genomic_DNA"/>
</dbReference>
<evidence type="ECO:0000313" key="4">
    <source>
        <dbReference type="Proteomes" id="UP000235145"/>
    </source>
</evidence>
<evidence type="ECO:0000313" key="3">
    <source>
        <dbReference type="EMBL" id="KAJ0218157.1"/>
    </source>
</evidence>
<keyword evidence="4" id="KW-1185">Reference proteome</keyword>